<protein>
    <recommendedName>
        <fullName evidence="7">O-antigen ligase-related domain-containing protein</fullName>
    </recommendedName>
</protein>
<evidence type="ECO:0000256" key="2">
    <source>
        <dbReference type="ARBA" id="ARBA00022692"/>
    </source>
</evidence>
<dbReference type="InterPro" id="IPR051533">
    <property type="entry name" value="WaaL-like"/>
</dbReference>
<dbReference type="Proteomes" id="UP000280307">
    <property type="component" value="Unassembled WGS sequence"/>
</dbReference>
<dbReference type="EMBL" id="RSAS01000768">
    <property type="protein sequence ID" value="RRR67701.1"/>
    <property type="molecule type" value="Genomic_DNA"/>
</dbReference>
<dbReference type="GO" id="GO:0016020">
    <property type="term" value="C:membrane"/>
    <property type="evidence" value="ECO:0007669"/>
    <property type="project" value="UniProtKB-SubCell"/>
</dbReference>
<evidence type="ECO:0000256" key="6">
    <source>
        <dbReference type="SAM" id="Phobius"/>
    </source>
</evidence>
<evidence type="ECO:0000256" key="3">
    <source>
        <dbReference type="ARBA" id="ARBA00022989"/>
    </source>
</evidence>
<feature type="transmembrane region" description="Helical" evidence="6">
    <location>
        <begin position="418"/>
        <end position="435"/>
    </location>
</feature>
<feature type="transmembrane region" description="Helical" evidence="6">
    <location>
        <begin position="252"/>
        <end position="271"/>
    </location>
</feature>
<evidence type="ECO:0000256" key="1">
    <source>
        <dbReference type="ARBA" id="ARBA00004141"/>
    </source>
</evidence>
<feature type="region of interest" description="Disordered" evidence="5">
    <location>
        <begin position="1"/>
        <end position="33"/>
    </location>
</feature>
<comment type="caution">
    <text evidence="8">The sequence shown here is derived from an EMBL/GenBank/DDBJ whole genome shotgun (WGS) entry which is preliminary data.</text>
</comment>
<evidence type="ECO:0000259" key="7">
    <source>
        <dbReference type="Pfam" id="PF04932"/>
    </source>
</evidence>
<evidence type="ECO:0000313" key="9">
    <source>
        <dbReference type="Proteomes" id="UP000280307"/>
    </source>
</evidence>
<evidence type="ECO:0000313" key="8">
    <source>
        <dbReference type="EMBL" id="RRR67701.1"/>
    </source>
</evidence>
<name>A0A426TT78_9CHLR</name>
<feature type="transmembrane region" description="Helical" evidence="6">
    <location>
        <begin position="230"/>
        <end position="246"/>
    </location>
</feature>
<keyword evidence="4 6" id="KW-0472">Membrane</keyword>
<feature type="domain" description="O-antigen ligase-related" evidence="7">
    <location>
        <begin position="238"/>
        <end position="380"/>
    </location>
</feature>
<dbReference type="PANTHER" id="PTHR37422:SF13">
    <property type="entry name" value="LIPOPOLYSACCHARIDE BIOSYNTHESIS PROTEIN PA4999-RELATED"/>
    <property type="match status" value="1"/>
</dbReference>
<gene>
    <name evidence="8" type="ORF">EI684_18565</name>
</gene>
<dbReference type="AlphaFoldDB" id="A0A426TT78"/>
<comment type="subcellular location">
    <subcellularLocation>
        <location evidence="1">Membrane</location>
        <topology evidence="1">Multi-pass membrane protein</topology>
    </subcellularLocation>
</comment>
<feature type="transmembrane region" description="Helical" evidence="6">
    <location>
        <begin position="149"/>
        <end position="171"/>
    </location>
</feature>
<sequence>MQGGEEAEQAQQKVPGHRASHSSGGADFSRRSDLPTEVGTTTLKLKASFWNFPLLSHSSWFLPTLLFLAAALWGVWIAGERGPALRELRWMVIEPLLIIGLAGIMARWHAAHVIADGRTGDLPRPASRVSPPASRLPHPPPYWHRLLQAWLLGGCIAALVALLQLVGLNLVPLFGIKAGFSADSFFVEGVQRVSGLYGHPNNLGLAMGRYWPLAAALAYAAWQQAGMRHAWPYFVATGLCMAALLASFSRGAYLGALVAAFVLAAMLLPTTRWRDRRLWWAGGATLGAGLLIISLSVILGIERLNPFGASGGIRMQTWASALAMLRDHPLGVGLDQFGRLYPSYIAPELRATNEINTAHPHNLLLDIALRMGPLGLIAFAWLLANFYRRSVPQNAILVGAAAAMSASLAHGLVDQFYFWPDLALSFWLLVALVVGRTDLSPTDY</sequence>
<dbReference type="Pfam" id="PF04932">
    <property type="entry name" value="Wzy_C"/>
    <property type="match status" value="1"/>
</dbReference>
<proteinExistence type="predicted"/>
<feature type="transmembrane region" description="Helical" evidence="6">
    <location>
        <begin position="367"/>
        <end position="387"/>
    </location>
</feature>
<feature type="transmembrane region" description="Helical" evidence="6">
    <location>
        <begin position="278"/>
        <end position="301"/>
    </location>
</feature>
<feature type="transmembrane region" description="Helical" evidence="6">
    <location>
        <begin position="394"/>
        <end position="412"/>
    </location>
</feature>
<dbReference type="InterPro" id="IPR007016">
    <property type="entry name" value="O-antigen_ligase-rel_domated"/>
</dbReference>
<keyword evidence="2 6" id="KW-0812">Transmembrane</keyword>
<dbReference type="PANTHER" id="PTHR37422">
    <property type="entry name" value="TEICHURONIC ACID BIOSYNTHESIS PROTEIN TUAE"/>
    <property type="match status" value="1"/>
</dbReference>
<feature type="transmembrane region" description="Helical" evidence="6">
    <location>
        <begin position="90"/>
        <end position="110"/>
    </location>
</feature>
<organism evidence="8 9">
    <name type="scientific">Candidatus Viridilinea halotolerans</name>
    <dbReference type="NCBI Taxonomy" id="2491704"/>
    <lineage>
        <taxon>Bacteria</taxon>
        <taxon>Bacillati</taxon>
        <taxon>Chloroflexota</taxon>
        <taxon>Chloroflexia</taxon>
        <taxon>Chloroflexales</taxon>
        <taxon>Chloroflexineae</taxon>
        <taxon>Oscillochloridaceae</taxon>
        <taxon>Candidatus Viridilinea</taxon>
    </lineage>
</organism>
<evidence type="ECO:0000256" key="5">
    <source>
        <dbReference type="SAM" id="MobiDB-lite"/>
    </source>
</evidence>
<evidence type="ECO:0000256" key="4">
    <source>
        <dbReference type="ARBA" id="ARBA00023136"/>
    </source>
</evidence>
<keyword evidence="3 6" id="KW-1133">Transmembrane helix</keyword>
<accession>A0A426TT78</accession>
<feature type="transmembrane region" description="Helical" evidence="6">
    <location>
        <begin position="60"/>
        <end position="78"/>
    </location>
</feature>
<reference evidence="8 9" key="1">
    <citation type="submission" date="2018-12" db="EMBL/GenBank/DDBJ databases">
        <title>Genome Sequence of Candidatus Viridilinea halotolerans isolated from saline sulfide-rich spring.</title>
        <authorList>
            <person name="Grouzdev D.S."/>
            <person name="Burganskaya E.I."/>
            <person name="Krutkina M.S."/>
            <person name="Sukhacheva M.V."/>
            <person name="Gorlenko V.M."/>
        </authorList>
    </citation>
    <scope>NUCLEOTIDE SEQUENCE [LARGE SCALE GENOMIC DNA]</scope>
    <source>
        <strain evidence="8">Chok-6</strain>
    </source>
</reference>